<dbReference type="PANTHER" id="PTHR46569:SF1">
    <property type="entry name" value="E3 UBIQUITIN-PROTEIN LIGASE RFWD3-RELATED"/>
    <property type="match status" value="1"/>
</dbReference>
<evidence type="ECO:0000313" key="6">
    <source>
        <dbReference type="Proteomes" id="UP000278627"/>
    </source>
</evidence>
<evidence type="ECO:0000256" key="1">
    <source>
        <dbReference type="ARBA" id="ARBA00022771"/>
    </source>
</evidence>
<evidence type="ECO:0000256" key="2">
    <source>
        <dbReference type="ARBA" id="ARBA00022833"/>
    </source>
</evidence>
<dbReference type="InterPro" id="IPR013083">
    <property type="entry name" value="Znf_RING/FYVE/PHD"/>
</dbReference>
<keyword evidence="6" id="KW-1185">Reference proteome</keyword>
<sequence length="302" mass="35516">MKLPRPQCAICFATANYSELSALCCGHTFHFFCILEWMKNRSQCPICRIQISAKNMVGLLSFRIIKDNSNFRAYYEMGLLKMIRDAIRFRLYEPELHGLYIFRRIKLVWLFEEMKEFDLKIANEEMQCAICLKILQLNEISALRCGHTFHYECILRKIQIKHKCPVCDEVAGASSIIQRIFLDIHEKNEKSSKMEDTSELVNEVWLFEEMKEFDLKIANEEMQCAICLKILQLNEISALRCGHTFHYECILRKIQVSDKFIRGNLSKVETELELIHFRMEHSSALLRVLSHMLSICVKALRM</sequence>
<dbReference type="GO" id="GO:0005634">
    <property type="term" value="C:nucleus"/>
    <property type="evidence" value="ECO:0007669"/>
    <property type="project" value="TreeGrafter"/>
</dbReference>
<dbReference type="GO" id="GO:0090734">
    <property type="term" value="C:site of DNA damage"/>
    <property type="evidence" value="ECO:0007669"/>
    <property type="project" value="TreeGrafter"/>
</dbReference>
<dbReference type="InterPro" id="IPR052639">
    <property type="entry name" value="TRAIP_ubiq-protein_ligase"/>
</dbReference>
<evidence type="ECO:0000313" key="7">
    <source>
        <dbReference type="WBParaSite" id="BPAG_0001323701-mRNA-1"/>
    </source>
</evidence>
<dbReference type="GO" id="GO:0008270">
    <property type="term" value="F:zinc ion binding"/>
    <property type="evidence" value="ECO:0007669"/>
    <property type="project" value="UniProtKB-KW"/>
</dbReference>
<dbReference type="GO" id="GO:0031297">
    <property type="term" value="P:replication fork processing"/>
    <property type="evidence" value="ECO:0007669"/>
    <property type="project" value="TreeGrafter"/>
</dbReference>
<gene>
    <name evidence="5" type="ORF">BPAG_LOCUS13165</name>
</gene>
<organism evidence="7">
    <name type="scientific">Brugia pahangi</name>
    <name type="common">Filarial nematode worm</name>
    <dbReference type="NCBI Taxonomy" id="6280"/>
    <lineage>
        <taxon>Eukaryota</taxon>
        <taxon>Metazoa</taxon>
        <taxon>Ecdysozoa</taxon>
        <taxon>Nematoda</taxon>
        <taxon>Chromadorea</taxon>
        <taxon>Rhabditida</taxon>
        <taxon>Spirurina</taxon>
        <taxon>Spiruromorpha</taxon>
        <taxon>Filarioidea</taxon>
        <taxon>Onchocercidae</taxon>
        <taxon>Brugia</taxon>
    </lineage>
</organism>
<feature type="domain" description="RING-type" evidence="4">
    <location>
        <begin position="128"/>
        <end position="168"/>
    </location>
</feature>
<dbReference type="AlphaFoldDB" id="A0A0N4TWD0"/>
<dbReference type="Pfam" id="PF13639">
    <property type="entry name" value="zf-RING_2"/>
    <property type="match status" value="3"/>
</dbReference>
<dbReference type="STRING" id="6280.A0A0N4TWD0"/>
<dbReference type="Proteomes" id="UP000278627">
    <property type="component" value="Unassembled WGS sequence"/>
</dbReference>
<dbReference type="GO" id="GO:0061630">
    <property type="term" value="F:ubiquitin protein ligase activity"/>
    <property type="evidence" value="ECO:0007669"/>
    <property type="project" value="TreeGrafter"/>
</dbReference>
<dbReference type="Gene3D" id="3.30.40.10">
    <property type="entry name" value="Zinc/RING finger domain, C3HC4 (zinc finger)"/>
    <property type="match status" value="3"/>
</dbReference>
<accession>A0A0N4TWD0</accession>
<dbReference type="WBParaSite" id="BPAG_0001323701-mRNA-1">
    <property type="protein sequence ID" value="BPAG_0001323701-mRNA-1"/>
    <property type="gene ID" value="BPAG_0001323701"/>
</dbReference>
<feature type="domain" description="RING-type" evidence="4">
    <location>
        <begin position="224"/>
        <end position="250"/>
    </location>
</feature>
<dbReference type="InterPro" id="IPR001841">
    <property type="entry name" value="Znf_RING"/>
</dbReference>
<evidence type="ECO:0000256" key="3">
    <source>
        <dbReference type="PROSITE-ProRule" id="PRU00175"/>
    </source>
</evidence>
<protein>
    <submittedName>
        <fullName evidence="7">RING-type domain-containing protein</fullName>
    </submittedName>
</protein>
<keyword evidence="2" id="KW-0862">Zinc</keyword>
<reference evidence="5 6" key="2">
    <citation type="submission" date="2018-11" db="EMBL/GenBank/DDBJ databases">
        <authorList>
            <consortium name="Pathogen Informatics"/>
        </authorList>
    </citation>
    <scope>NUCLEOTIDE SEQUENCE [LARGE SCALE GENOMIC DNA]</scope>
</reference>
<proteinExistence type="predicted"/>
<evidence type="ECO:0000259" key="4">
    <source>
        <dbReference type="PROSITE" id="PS50089"/>
    </source>
</evidence>
<dbReference type="SUPFAM" id="SSF57850">
    <property type="entry name" value="RING/U-box"/>
    <property type="match status" value="3"/>
</dbReference>
<dbReference type="PANTHER" id="PTHR46569">
    <property type="entry name" value="E3 UBIQUITIN-PROTEIN LIGASE TRAIP"/>
    <property type="match status" value="1"/>
</dbReference>
<dbReference type="EMBL" id="UZAD01013360">
    <property type="protein sequence ID" value="VDN94350.1"/>
    <property type="molecule type" value="Genomic_DNA"/>
</dbReference>
<name>A0A0N4TWD0_BRUPA</name>
<keyword evidence="1 3" id="KW-0479">Metal-binding</keyword>
<dbReference type="GO" id="GO:0016567">
    <property type="term" value="P:protein ubiquitination"/>
    <property type="evidence" value="ECO:0007669"/>
    <property type="project" value="TreeGrafter"/>
</dbReference>
<feature type="domain" description="RING-type" evidence="4">
    <location>
        <begin position="8"/>
        <end position="48"/>
    </location>
</feature>
<reference evidence="7" key="1">
    <citation type="submission" date="2017-02" db="UniProtKB">
        <authorList>
            <consortium name="WormBaseParasite"/>
        </authorList>
    </citation>
    <scope>IDENTIFICATION</scope>
</reference>
<dbReference type="SMART" id="SM00184">
    <property type="entry name" value="RING"/>
    <property type="match status" value="3"/>
</dbReference>
<evidence type="ECO:0000313" key="5">
    <source>
        <dbReference type="EMBL" id="VDN94350.1"/>
    </source>
</evidence>
<dbReference type="PROSITE" id="PS50089">
    <property type="entry name" value="ZF_RING_2"/>
    <property type="match status" value="3"/>
</dbReference>
<keyword evidence="1 3" id="KW-0863">Zinc-finger</keyword>